<proteinExistence type="predicted"/>
<keyword evidence="1" id="KW-1133">Transmembrane helix</keyword>
<keyword evidence="1" id="KW-0472">Membrane</keyword>
<sequence length="119" mass="12743">MDNLWTALEPHVIELLGLVLTIIIGIAARQLSAWTGIEIQKRHREALHEALMSGAMSAIKHGPGVGLGTLKAHAIAHAHQSVPEAVKALVPGDGILDAIAERYVRDALKKLDQPAIADR</sequence>
<dbReference type="STRING" id="1449351.RISW2_14685"/>
<gene>
    <name evidence="2" type="ORF">RISW2_14685</name>
</gene>
<organism evidence="2 3">
    <name type="scientific">Roseivivax isoporae LMG 25204</name>
    <dbReference type="NCBI Taxonomy" id="1449351"/>
    <lineage>
        <taxon>Bacteria</taxon>
        <taxon>Pseudomonadati</taxon>
        <taxon>Pseudomonadota</taxon>
        <taxon>Alphaproteobacteria</taxon>
        <taxon>Rhodobacterales</taxon>
        <taxon>Roseobacteraceae</taxon>
        <taxon>Roseivivax</taxon>
    </lineage>
</organism>
<dbReference type="Proteomes" id="UP000023430">
    <property type="component" value="Unassembled WGS sequence"/>
</dbReference>
<comment type="caution">
    <text evidence="2">The sequence shown here is derived from an EMBL/GenBank/DDBJ whole genome shotgun (WGS) entry which is preliminary data.</text>
</comment>
<feature type="transmembrane region" description="Helical" evidence="1">
    <location>
        <begin position="12"/>
        <end position="34"/>
    </location>
</feature>
<dbReference type="RefSeq" id="WP_051492150.1">
    <property type="nucleotide sequence ID" value="NZ_JAME01000035.1"/>
</dbReference>
<name>X7F5H4_9RHOB</name>
<keyword evidence="3" id="KW-1185">Reference proteome</keyword>
<dbReference type="eggNOG" id="ENOG50338F6">
    <property type="taxonomic scope" value="Bacteria"/>
</dbReference>
<reference evidence="2 3" key="1">
    <citation type="submission" date="2014-01" db="EMBL/GenBank/DDBJ databases">
        <title>Roseivivax isoporae LMG 25204 Genome Sequencing.</title>
        <authorList>
            <person name="Lai Q."/>
            <person name="Li G."/>
            <person name="Shao Z."/>
        </authorList>
    </citation>
    <scope>NUCLEOTIDE SEQUENCE [LARGE SCALE GENOMIC DNA]</scope>
    <source>
        <strain evidence="2 3">LMG 25204</strain>
    </source>
</reference>
<evidence type="ECO:0000256" key="1">
    <source>
        <dbReference type="SAM" id="Phobius"/>
    </source>
</evidence>
<protein>
    <submittedName>
        <fullName evidence="2">Uncharacterized protein</fullName>
    </submittedName>
</protein>
<dbReference type="EMBL" id="JAME01000035">
    <property type="protein sequence ID" value="ETX27334.1"/>
    <property type="molecule type" value="Genomic_DNA"/>
</dbReference>
<dbReference type="AlphaFoldDB" id="X7F5H4"/>
<evidence type="ECO:0000313" key="2">
    <source>
        <dbReference type="EMBL" id="ETX27334.1"/>
    </source>
</evidence>
<accession>X7F5H4</accession>
<keyword evidence="1" id="KW-0812">Transmembrane</keyword>
<evidence type="ECO:0000313" key="3">
    <source>
        <dbReference type="Proteomes" id="UP000023430"/>
    </source>
</evidence>